<dbReference type="InterPro" id="IPR016709">
    <property type="entry name" value="HadA-like"/>
</dbReference>
<dbReference type="Proteomes" id="UP000307808">
    <property type="component" value="Unassembled WGS sequence"/>
</dbReference>
<comment type="caution">
    <text evidence="2">The sequence shown here is derived from an EMBL/GenBank/DDBJ whole genome shotgun (WGS) entry which is preliminary data.</text>
</comment>
<dbReference type="EMBL" id="SZPY01000001">
    <property type="protein sequence ID" value="TKI64473.1"/>
    <property type="molecule type" value="Genomic_DNA"/>
</dbReference>
<evidence type="ECO:0000313" key="3">
    <source>
        <dbReference type="Proteomes" id="UP000307808"/>
    </source>
</evidence>
<dbReference type="AlphaFoldDB" id="A0A4V5TMU7"/>
<dbReference type="PIRSF" id="PIRSF018072">
    <property type="entry name" value="UCP018072"/>
    <property type="match status" value="1"/>
</dbReference>
<sequence length="140" mass="14667">MTLDSSLVGRSFPATSEHHVTPESIAAFAAAAGGAPAQVAPPTYPIVLAFEAMQTFLDAEQVPLHRIVHGEQRFTYARPVVAGDTLVATLEVSRLRQIGGNDIIGTLSTVTDADGELVCTASATLVHRGEADQEAAEEQA</sequence>
<reference evidence="2 3" key="1">
    <citation type="submission" date="2019-04" db="EMBL/GenBank/DDBJ databases">
        <authorList>
            <person name="Dong K."/>
        </authorList>
    </citation>
    <scope>NUCLEOTIDE SEQUENCE [LARGE SCALE GENOMIC DNA]</scope>
    <source>
        <strain evidence="3">dk3543</strain>
    </source>
</reference>
<dbReference type="InterPro" id="IPR039569">
    <property type="entry name" value="FAS1-like_DH_region"/>
</dbReference>
<organism evidence="2 3">
    <name type="scientific">Nocardioides jishulii</name>
    <dbReference type="NCBI Taxonomy" id="2575440"/>
    <lineage>
        <taxon>Bacteria</taxon>
        <taxon>Bacillati</taxon>
        <taxon>Actinomycetota</taxon>
        <taxon>Actinomycetes</taxon>
        <taxon>Propionibacteriales</taxon>
        <taxon>Nocardioidaceae</taxon>
        <taxon>Nocardioides</taxon>
    </lineage>
</organism>
<protein>
    <submittedName>
        <fullName evidence="2">MaoC family dehydratase</fullName>
    </submittedName>
</protein>
<name>A0A4V5TMU7_9ACTN</name>
<keyword evidence="3" id="KW-1185">Reference proteome</keyword>
<accession>A0A4V5TMU7</accession>
<dbReference type="CDD" id="cd03441">
    <property type="entry name" value="R_hydratase_like"/>
    <property type="match status" value="1"/>
</dbReference>
<evidence type="ECO:0000259" key="1">
    <source>
        <dbReference type="Pfam" id="PF13452"/>
    </source>
</evidence>
<dbReference type="InterPro" id="IPR029069">
    <property type="entry name" value="HotDog_dom_sf"/>
</dbReference>
<evidence type="ECO:0000313" key="2">
    <source>
        <dbReference type="EMBL" id="TKI64473.1"/>
    </source>
</evidence>
<dbReference type="RefSeq" id="WP_137064932.1">
    <property type="nucleotide sequence ID" value="NZ_CP040748.1"/>
</dbReference>
<proteinExistence type="predicted"/>
<dbReference type="Pfam" id="PF13452">
    <property type="entry name" value="FAS1_DH_region"/>
    <property type="match status" value="1"/>
</dbReference>
<dbReference type="Gene3D" id="3.10.129.10">
    <property type="entry name" value="Hotdog Thioesterase"/>
    <property type="match status" value="1"/>
</dbReference>
<dbReference type="SUPFAM" id="SSF54637">
    <property type="entry name" value="Thioesterase/thiol ester dehydrase-isomerase"/>
    <property type="match status" value="1"/>
</dbReference>
<gene>
    <name evidence="2" type="ORF">FC770_04930</name>
</gene>
<dbReference type="OrthoDB" id="5415111at2"/>
<feature type="domain" description="FAS1-like dehydratase" evidence="1">
    <location>
        <begin position="28"/>
        <end position="120"/>
    </location>
</feature>